<sequence length="123" mass="13388">MRIGIAGVHDGHISGMVQSARQASSAELVGIVEADDALYQRYAEPGRIPRFDSVESLLSEAKPDVVMEGITHEGKADLVEACAAAGVHVLLDKPLCRTLDDWERIRRAVQSGGIKLSMWFTSR</sequence>
<feature type="non-terminal residue" evidence="3">
    <location>
        <position position="123"/>
    </location>
</feature>
<evidence type="ECO:0000313" key="3">
    <source>
        <dbReference type="EMBL" id="SVE43671.1"/>
    </source>
</evidence>
<gene>
    <name evidence="3" type="ORF">METZ01_LOCUS496525</name>
</gene>
<proteinExistence type="predicted"/>
<dbReference type="SUPFAM" id="SSF51735">
    <property type="entry name" value="NAD(P)-binding Rossmann-fold domains"/>
    <property type="match status" value="1"/>
</dbReference>
<dbReference type="InterPro" id="IPR000683">
    <property type="entry name" value="Gfo/Idh/MocA-like_OxRdtase_N"/>
</dbReference>
<accession>A0A383DGW7</accession>
<dbReference type="GO" id="GO:0000166">
    <property type="term" value="F:nucleotide binding"/>
    <property type="evidence" value="ECO:0007669"/>
    <property type="project" value="InterPro"/>
</dbReference>
<dbReference type="Gene3D" id="3.40.50.720">
    <property type="entry name" value="NAD(P)-binding Rossmann-like Domain"/>
    <property type="match status" value="1"/>
</dbReference>
<dbReference type="EMBL" id="UINC01217183">
    <property type="protein sequence ID" value="SVE43671.1"/>
    <property type="molecule type" value="Genomic_DNA"/>
</dbReference>
<dbReference type="PANTHER" id="PTHR43818:SF11">
    <property type="entry name" value="BCDNA.GH03377"/>
    <property type="match status" value="1"/>
</dbReference>
<evidence type="ECO:0000259" key="2">
    <source>
        <dbReference type="Pfam" id="PF01408"/>
    </source>
</evidence>
<dbReference type="PANTHER" id="PTHR43818">
    <property type="entry name" value="BCDNA.GH03377"/>
    <property type="match status" value="1"/>
</dbReference>
<dbReference type="Pfam" id="PF01408">
    <property type="entry name" value="GFO_IDH_MocA"/>
    <property type="match status" value="1"/>
</dbReference>
<feature type="domain" description="Gfo/Idh/MocA-like oxidoreductase N-terminal" evidence="2">
    <location>
        <begin position="2"/>
        <end position="117"/>
    </location>
</feature>
<dbReference type="AlphaFoldDB" id="A0A383DGW7"/>
<name>A0A383DGW7_9ZZZZ</name>
<dbReference type="InterPro" id="IPR036291">
    <property type="entry name" value="NAD(P)-bd_dom_sf"/>
</dbReference>
<evidence type="ECO:0000256" key="1">
    <source>
        <dbReference type="ARBA" id="ARBA00023002"/>
    </source>
</evidence>
<protein>
    <recommendedName>
        <fullName evidence="2">Gfo/Idh/MocA-like oxidoreductase N-terminal domain-containing protein</fullName>
    </recommendedName>
</protein>
<keyword evidence="1" id="KW-0560">Oxidoreductase</keyword>
<dbReference type="GO" id="GO:0016491">
    <property type="term" value="F:oxidoreductase activity"/>
    <property type="evidence" value="ECO:0007669"/>
    <property type="project" value="UniProtKB-KW"/>
</dbReference>
<reference evidence="3" key="1">
    <citation type="submission" date="2018-05" db="EMBL/GenBank/DDBJ databases">
        <authorList>
            <person name="Lanie J.A."/>
            <person name="Ng W.-L."/>
            <person name="Kazmierczak K.M."/>
            <person name="Andrzejewski T.M."/>
            <person name="Davidsen T.M."/>
            <person name="Wayne K.J."/>
            <person name="Tettelin H."/>
            <person name="Glass J.I."/>
            <person name="Rusch D."/>
            <person name="Podicherti R."/>
            <person name="Tsui H.-C.T."/>
            <person name="Winkler M.E."/>
        </authorList>
    </citation>
    <scope>NUCLEOTIDE SEQUENCE</scope>
</reference>
<dbReference type="InterPro" id="IPR050463">
    <property type="entry name" value="Gfo/Idh/MocA_oxidrdct_glycsds"/>
</dbReference>
<organism evidence="3">
    <name type="scientific">marine metagenome</name>
    <dbReference type="NCBI Taxonomy" id="408172"/>
    <lineage>
        <taxon>unclassified sequences</taxon>
        <taxon>metagenomes</taxon>
        <taxon>ecological metagenomes</taxon>
    </lineage>
</organism>